<name>A0A4P9A3K3_9BACT</name>
<dbReference type="OrthoDB" id="9767548at2"/>
<evidence type="ECO:0000313" key="2">
    <source>
        <dbReference type="Proteomes" id="UP000310639"/>
    </source>
</evidence>
<organism evidence="1 2">
    <name type="scientific">Candidatus Nanosynbacter featherlites</name>
    <dbReference type="NCBI Taxonomy" id="2572088"/>
    <lineage>
        <taxon>Bacteria</taxon>
        <taxon>Candidatus Saccharimonadota</taxon>
        <taxon>Candidatus Saccharimonadia</taxon>
        <taxon>Candidatus Nanosynbacterales</taxon>
        <taxon>Candidatus Nanosynbacteraceae</taxon>
        <taxon>Candidatus Nanosynbacter</taxon>
    </lineage>
</organism>
<evidence type="ECO:0000313" key="1">
    <source>
        <dbReference type="EMBL" id="QCT42393.1"/>
    </source>
</evidence>
<dbReference type="AlphaFoldDB" id="A0A4P9A3K3"/>
<accession>A0A4P9A3K3</accession>
<dbReference type="EMBL" id="CP040004">
    <property type="protein sequence ID" value="QCT42393.1"/>
    <property type="molecule type" value="Genomic_DNA"/>
</dbReference>
<keyword evidence="2" id="KW-1185">Reference proteome</keyword>
<dbReference type="KEGG" id="nft:FBF37_02865"/>
<dbReference type="Proteomes" id="UP000310639">
    <property type="component" value="Chromosome"/>
</dbReference>
<sequence>MTTRQRDRTKDNGYQKLFIKKLLRYLPHHLLLAITHKVRLRYAEKLLGSTAQKRIITTKTLRRFSSSEIAEYQKLTQDTQFWHGTGRWQHGERGTINVLKSFCDTGGLKPARDVYAVFGGSDQHIIHSISLCRSRMVARSYADMHGLGWKEKNRYGDALTWTSYYYSLFYARLFTVSGITMLRRWKTWRSLSHDEHGDNTWGKKVNRQARDVWDIFCLGSDIPGNYPILIGVKELASQVELEKPMRYYEVRADRLIAITNISHIEVPYDKQEEVHAVLLAHNIALPVTSIELGECVSAKKSFTELLGWSP</sequence>
<dbReference type="RefSeq" id="WP_138079305.1">
    <property type="nucleotide sequence ID" value="NZ_CP040004.1"/>
</dbReference>
<reference evidence="1 2" key="1">
    <citation type="submission" date="2019-04" db="EMBL/GenBank/DDBJ databases">
        <title>Saccharibacteria TM7 genomes.</title>
        <authorList>
            <person name="Bor B."/>
            <person name="He X."/>
            <person name="Chen T."/>
            <person name="Dewhirst F.E."/>
        </authorList>
    </citation>
    <scope>NUCLEOTIDE SEQUENCE [LARGE SCALE GENOMIC DNA]</scope>
    <source>
        <strain evidence="1 2">BB001</strain>
    </source>
</reference>
<protein>
    <submittedName>
        <fullName evidence="1">Uncharacterized protein</fullName>
    </submittedName>
</protein>
<proteinExistence type="predicted"/>
<gene>
    <name evidence="1" type="ORF">FBF37_02865</name>
</gene>